<evidence type="ECO:0000259" key="4">
    <source>
        <dbReference type="Pfam" id="PF00884"/>
    </source>
</evidence>
<dbReference type="SUPFAM" id="SSF50939">
    <property type="entry name" value="Sialidases"/>
    <property type="match status" value="1"/>
</dbReference>
<feature type="chain" id="PRO_5046345504" evidence="3">
    <location>
        <begin position="19"/>
        <end position="1263"/>
    </location>
</feature>
<dbReference type="InterPro" id="IPR050738">
    <property type="entry name" value="Sulfatase"/>
</dbReference>
<dbReference type="PROSITE" id="PS51257">
    <property type="entry name" value="PROKAR_LIPOPROTEIN"/>
    <property type="match status" value="1"/>
</dbReference>
<dbReference type="Gene3D" id="3.20.20.140">
    <property type="entry name" value="Metal-dependent hydrolases"/>
    <property type="match status" value="1"/>
</dbReference>
<dbReference type="Pfam" id="PF12228">
    <property type="entry name" value="DUF3604"/>
    <property type="match status" value="1"/>
</dbReference>
<reference evidence="5 6" key="1">
    <citation type="submission" date="2021-01" db="EMBL/GenBank/DDBJ databases">
        <title>Carboxyliciviraga sp.nov., isolated from coastal sediments.</title>
        <authorList>
            <person name="Lu D."/>
            <person name="Zhang T."/>
        </authorList>
    </citation>
    <scope>NUCLEOTIDE SEQUENCE [LARGE SCALE GENOMIC DNA]</scope>
    <source>
        <strain evidence="5 6">N1Y132</strain>
    </source>
</reference>
<accession>A0ABS1HMY5</accession>
<keyword evidence="2" id="KW-0378">Hydrolase</keyword>
<keyword evidence="3" id="KW-0732">Signal</keyword>
<name>A0ABS1HMY5_9BACT</name>
<keyword evidence="6" id="KW-1185">Reference proteome</keyword>
<evidence type="ECO:0000313" key="6">
    <source>
        <dbReference type="Proteomes" id="UP000605676"/>
    </source>
</evidence>
<feature type="domain" description="Sulfatase N-terminal" evidence="4">
    <location>
        <begin position="29"/>
        <end position="341"/>
    </location>
</feature>
<dbReference type="CDD" id="cd15482">
    <property type="entry name" value="Sialidase_non-viral"/>
    <property type="match status" value="1"/>
</dbReference>
<dbReference type="SUPFAM" id="SSF53649">
    <property type="entry name" value="Alkaline phosphatase-like"/>
    <property type="match status" value="1"/>
</dbReference>
<dbReference type="CDD" id="cd16026">
    <property type="entry name" value="GALNS_like"/>
    <property type="match status" value="1"/>
</dbReference>
<comment type="similarity">
    <text evidence="1">Belongs to the sulfatase family.</text>
</comment>
<dbReference type="InterPro" id="IPR022028">
    <property type="entry name" value="DUF3604"/>
</dbReference>
<dbReference type="EMBL" id="JAENRR010000045">
    <property type="protein sequence ID" value="MBK3518902.1"/>
    <property type="molecule type" value="Genomic_DNA"/>
</dbReference>
<dbReference type="InterPro" id="IPR000917">
    <property type="entry name" value="Sulfatase_N"/>
</dbReference>
<dbReference type="InterPro" id="IPR016195">
    <property type="entry name" value="Pol/histidinol_Pase-like"/>
</dbReference>
<dbReference type="InterPro" id="IPR036278">
    <property type="entry name" value="Sialidase_sf"/>
</dbReference>
<evidence type="ECO:0000256" key="2">
    <source>
        <dbReference type="ARBA" id="ARBA00022801"/>
    </source>
</evidence>
<dbReference type="Gene3D" id="3.30.1120.10">
    <property type="match status" value="1"/>
</dbReference>
<feature type="signal peptide" evidence="3">
    <location>
        <begin position="1"/>
        <end position="18"/>
    </location>
</feature>
<dbReference type="RefSeq" id="WP_200466123.1">
    <property type="nucleotide sequence ID" value="NZ_JAENRR010000045.1"/>
</dbReference>
<organism evidence="5 6">
    <name type="scientific">Carboxylicivirga marina</name>
    <dbReference type="NCBI Taxonomy" id="2800988"/>
    <lineage>
        <taxon>Bacteria</taxon>
        <taxon>Pseudomonadati</taxon>
        <taxon>Bacteroidota</taxon>
        <taxon>Bacteroidia</taxon>
        <taxon>Marinilabiliales</taxon>
        <taxon>Marinilabiliaceae</taxon>
        <taxon>Carboxylicivirga</taxon>
    </lineage>
</organism>
<dbReference type="SUPFAM" id="SSF89550">
    <property type="entry name" value="PHP domain-like"/>
    <property type="match status" value="1"/>
</dbReference>
<sequence>MFVIRIVCALLICSIFMACNQSTEQEPTPNVVIFFLDDSGWSDFSPFGEEHHVTPNVQKLADEGCTFTNFYVPQAICSASRAALMTGCYPGRTKVFGAHGPGEVGLDPSYTTMGEIFQKGGYKTGVFGKWHIGDTPATRPANRGFDESAGLMYSNDMWEHHATAPKYWGQWPLQYWKNNEVVIDKITPEHQEQLTQMATKESLSFIKKHKDQPFFLYVPYSMPHVPLYCSNEFKGKSGTGLYGDVLMEIDWSVGKILTQIKESGLEDNTIVVFSSDNGPWAVYGEHAGFTPFREAKATSFDGGVKSACIIKYPGQIKQGSTNAGLFCSIDLLPSLSAITGVGLPPDLIDGKDVSPLILGDSSFKNPHKYYAISRGNNLESIISSDGKWKLHLPHKYHTVIEGGKDGMAGKQENKEIALSLFKLVDDPTESENVINEYPEIAEELKGFGEIHYSNFFSNKEEKALDLVENLSLKGYDDEHEEYPSLVTDGNGQMWTFALRRISYPENTELISAYHFDGKKWQDVDPITTSTDKYEVPVAACAKNGKPIVAWAEIKGQDWIINASRMTTDGFSTPHAFPVSSGRSINPELLALEGSRNWIAWENLHNGIFKIYISKFENGQWSEPVIIDKGNNSCFDPSMAQAKNGDLYVAYGLTNGFHQDIEMTILDGESLQVKKVVPVAIGGGHKNRVNINSRPALAFDAWDNLWISYENNRNASRFEDGDNYTGDRCCAILSYQNGKIVEVQNKDKWLFSGVNDHIPTFFKDNNGNLFLATHCGGDFSNNGWKYRLSWLDPGKGWQEPVTLFDTKIKGLMNAPALAFDGKGDLWLATINEKTIKNNPNEHSCDIQHARLTELNVMRFVAPNLSGKYNTVSFTKTTVEEFTPDEKSIGTYSGHPRVERRKMTINGEAYTLLYGNLHEHSNSSNCWPAGTDGTLHDDYRFGMYSEAYDFFGMTDHDASTSEIYWRRNLRMADFYNESDNFVAIPAIEWALQSDRALDDIQHGAGHYNIIFASTTDAQKYTRNKHELYSAFTPESSPSPRLWAMLDKNDIECVTIPHHVADEVHPLDWNVYNPKYVPIVDIFQCRGNHEYRGCPRENNVSRHTTTKYDRAFVDYALRDKKYKMGFIASGDHNNMGVGLAGLWVKEVSRKGIIEALRSRRTFATTGDKIFIDLKMNETIMGETCNIDQEPKLTIEVVGQYPLEKVEILRNSKVIHVFDIEDGGAAFKGVYTDKDYKDEKEVLYYYIRATQKNNELAWSSPIWVEKK</sequence>
<dbReference type="PANTHER" id="PTHR42693">
    <property type="entry name" value="ARYLSULFATASE FAMILY MEMBER"/>
    <property type="match status" value="1"/>
</dbReference>
<dbReference type="Pfam" id="PF00884">
    <property type="entry name" value="Sulfatase"/>
    <property type="match status" value="1"/>
</dbReference>
<comment type="caution">
    <text evidence="5">The sequence shown here is derived from an EMBL/GenBank/DDBJ whole genome shotgun (WGS) entry which is preliminary data.</text>
</comment>
<evidence type="ECO:0000256" key="1">
    <source>
        <dbReference type="ARBA" id="ARBA00008779"/>
    </source>
</evidence>
<evidence type="ECO:0000256" key="3">
    <source>
        <dbReference type="SAM" id="SignalP"/>
    </source>
</evidence>
<evidence type="ECO:0000313" key="5">
    <source>
        <dbReference type="EMBL" id="MBK3518902.1"/>
    </source>
</evidence>
<dbReference type="PANTHER" id="PTHR42693:SF53">
    <property type="entry name" value="ENDO-4-O-SULFATASE"/>
    <property type="match status" value="1"/>
</dbReference>
<gene>
    <name evidence="5" type="ORF">JIV24_16255</name>
</gene>
<dbReference type="InterPro" id="IPR017850">
    <property type="entry name" value="Alkaline_phosphatase_core_sf"/>
</dbReference>
<dbReference type="Gene3D" id="3.40.720.10">
    <property type="entry name" value="Alkaline Phosphatase, subunit A"/>
    <property type="match status" value="1"/>
</dbReference>
<protein>
    <submittedName>
        <fullName evidence="5">Sulfatase-like hydrolase/transferase</fullName>
    </submittedName>
</protein>
<dbReference type="Proteomes" id="UP000605676">
    <property type="component" value="Unassembled WGS sequence"/>
</dbReference>
<proteinExistence type="inferred from homology"/>